<dbReference type="SUPFAM" id="SSF52540">
    <property type="entry name" value="P-loop containing nucleoside triphosphate hydrolases"/>
    <property type="match status" value="1"/>
</dbReference>
<keyword evidence="2" id="KW-0547">Nucleotide-binding</keyword>
<dbReference type="HOGENOM" id="CLU_019374_0_0_1"/>
<dbReference type="SMART" id="SM00490">
    <property type="entry name" value="HELICc"/>
    <property type="match status" value="1"/>
</dbReference>
<dbReference type="GO" id="GO:0003724">
    <property type="term" value="F:RNA helicase activity"/>
    <property type="evidence" value="ECO:0007669"/>
    <property type="project" value="UniProtKB-EC"/>
</dbReference>
<dbReference type="PROSITE" id="PS51192">
    <property type="entry name" value="HELICASE_ATP_BIND_1"/>
    <property type="match status" value="1"/>
</dbReference>
<dbReference type="Proteomes" id="UP000054217">
    <property type="component" value="Unassembled WGS sequence"/>
</dbReference>
<name>A0A0C3PJN2_PISTI</name>
<dbReference type="InterPro" id="IPR011545">
    <property type="entry name" value="DEAD/DEAH_box_helicase_dom"/>
</dbReference>
<reference evidence="10" key="2">
    <citation type="submission" date="2015-01" db="EMBL/GenBank/DDBJ databases">
        <title>Evolutionary Origins and Diversification of the Mycorrhizal Mutualists.</title>
        <authorList>
            <consortium name="DOE Joint Genome Institute"/>
            <consortium name="Mycorrhizal Genomics Consortium"/>
            <person name="Kohler A."/>
            <person name="Kuo A."/>
            <person name="Nagy L.G."/>
            <person name="Floudas D."/>
            <person name="Copeland A."/>
            <person name="Barry K.W."/>
            <person name="Cichocki N."/>
            <person name="Veneault-Fourrey C."/>
            <person name="LaButti K."/>
            <person name="Lindquist E.A."/>
            <person name="Lipzen A."/>
            <person name="Lundell T."/>
            <person name="Morin E."/>
            <person name="Murat C."/>
            <person name="Riley R."/>
            <person name="Ohm R."/>
            <person name="Sun H."/>
            <person name="Tunlid A."/>
            <person name="Henrissat B."/>
            <person name="Grigoriev I.V."/>
            <person name="Hibbett D.S."/>
            <person name="Martin F."/>
        </authorList>
    </citation>
    <scope>NUCLEOTIDE SEQUENCE [LARGE SCALE GENOMIC DNA]</scope>
    <source>
        <strain evidence="10">Marx 270</strain>
    </source>
</reference>
<dbReference type="InterPro" id="IPR027417">
    <property type="entry name" value="P-loop_NTPase"/>
</dbReference>
<dbReference type="EC" id="3.6.4.13" evidence="1"/>
<dbReference type="EMBL" id="KN831957">
    <property type="protein sequence ID" value="KIO08374.1"/>
    <property type="molecule type" value="Genomic_DNA"/>
</dbReference>
<dbReference type="InterPro" id="IPR014001">
    <property type="entry name" value="Helicase_ATP-bd"/>
</dbReference>
<dbReference type="FunCoup" id="A0A0C3PJN2">
    <property type="interactions" value="76"/>
</dbReference>
<keyword evidence="4" id="KW-0347">Helicase</keyword>
<evidence type="ECO:0000313" key="10">
    <source>
        <dbReference type="Proteomes" id="UP000054217"/>
    </source>
</evidence>
<reference evidence="9 10" key="1">
    <citation type="submission" date="2014-04" db="EMBL/GenBank/DDBJ databases">
        <authorList>
            <consortium name="DOE Joint Genome Institute"/>
            <person name="Kuo A."/>
            <person name="Kohler A."/>
            <person name="Costa M.D."/>
            <person name="Nagy L.G."/>
            <person name="Floudas D."/>
            <person name="Copeland A."/>
            <person name="Barry K.W."/>
            <person name="Cichocki N."/>
            <person name="Veneault-Fourrey C."/>
            <person name="LaButti K."/>
            <person name="Lindquist E.A."/>
            <person name="Lipzen A."/>
            <person name="Lundell T."/>
            <person name="Morin E."/>
            <person name="Murat C."/>
            <person name="Sun H."/>
            <person name="Tunlid A."/>
            <person name="Henrissat B."/>
            <person name="Grigoriev I.V."/>
            <person name="Hibbett D.S."/>
            <person name="Martin F."/>
            <person name="Nordberg H.P."/>
            <person name="Cantor M.N."/>
            <person name="Hua S.X."/>
        </authorList>
    </citation>
    <scope>NUCLEOTIDE SEQUENCE [LARGE SCALE GENOMIC DNA]</scope>
    <source>
        <strain evidence="9 10">Marx 270</strain>
    </source>
</reference>
<dbReference type="Gene3D" id="3.40.50.300">
    <property type="entry name" value="P-loop containing nucleotide triphosphate hydrolases"/>
    <property type="match status" value="2"/>
</dbReference>
<evidence type="ECO:0000256" key="1">
    <source>
        <dbReference type="ARBA" id="ARBA00012552"/>
    </source>
</evidence>
<keyword evidence="5" id="KW-0067">ATP-binding</keyword>
<evidence type="ECO:0000256" key="5">
    <source>
        <dbReference type="ARBA" id="ARBA00022840"/>
    </source>
</evidence>
<feature type="domain" description="Helicase ATP-binding" evidence="7">
    <location>
        <begin position="1"/>
        <end position="218"/>
    </location>
</feature>
<dbReference type="Pfam" id="PF00270">
    <property type="entry name" value="DEAD"/>
    <property type="match status" value="1"/>
</dbReference>
<dbReference type="GO" id="GO:0005524">
    <property type="term" value="F:ATP binding"/>
    <property type="evidence" value="ECO:0007669"/>
    <property type="project" value="UniProtKB-KW"/>
</dbReference>
<organism evidence="9 10">
    <name type="scientific">Pisolithus tinctorius Marx 270</name>
    <dbReference type="NCBI Taxonomy" id="870435"/>
    <lineage>
        <taxon>Eukaryota</taxon>
        <taxon>Fungi</taxon>
        <taxon>Dikarya</taxon>
        <taxon>Basidiomycota</taxon>
        <taxon>Agaricomycotina</taxon>
        <taxon>Agaricomycetes</taxon>
        <taxon>Agaricomycetidae</taxon>
        <taxon>Boletales</taxon>
        <taxon>Sclerodermatineae</taxon>
        <taxon>Pisolithaceae</taxon>
        <taxon>Pisolithus</taxon>
    </lineage>
</organism>
<evidence type="ECO:0000259" key="8">
    <source>
        <dbReference type="PROSITE" id="PS51194"/>
    </source>
</evidence>
<dbReference type="InterPro" id="IPR001650">
    <property type="entry name" value="Helicase_C-like"/>
</dbReference>
<keyword evidence="10" id="KW-1185">Reference proteome</keyword>
<evidence type="ECO:0000313" key="9">
    <source>
        <dbReference type="EMBL" id="KIO08374.1"/>
    </source>
</evidence>
<evidence type="ECO:0000259" key="7">
    <source>
        <dbReference type="PROSITE" id="PS51192"/>
    </source>
</evidence>
<dbReference type="InParanoid" id="A0A0C3PJN2"/>
<dbReference type="PROSITE" id="PS51194">
    <property type="entry name" value="HELICASE_CTER"/>
    <property type="match status" value="1"/>
</dbReference>
<evidence type="ECO:0000256" key="3">
    <source>
        <dbReference type="ARBA" id="ARBA00022801"/>
    </source>
</evidence>
<dbReference type="GO" id="GO:0003676">
    <property type="term" value="F:nucleic acid binding"/>
    <property type="evidence" value="ECO:0007669"/>
    <property type="project" value="InterPro"/>
</dbReference>
<dbReference type="OrthoDB" id="10256233at2759"/>
<evidence type="ECO:0000256" key="2">
    <source>
        <dbReference type="ARBA" id="ARBA00022741"/>
    </source>
</evidence>
<sequence length="474" mass="52848">MLALLSKRRVFVRDSEDDEEQSTKKGITTLLIVPHRDLAYQYLHWVHSIVTARDKLSLSTVPSIAKVLVRGSHSESVYNDFSHLIVSPSSDLSPLRRDPPHILIGTPTAIMDVILRAPEFLHLDTLSTVVVDEVDSLLEWVPSHTSLSTRRKIEKKIVKHPMVLRQVMDVILGKREVDHSPSYRDGRVRQPQLVFLSATMRSRLRKALYDFEWLKSRRVVSLVNAPSKSLPAHALNRVAIHHVLVVSEDGSIKNLPGAHSREIDEKGLGIVSNQDTGFTENENDFLYEEDMMVVNEADADILNAPLAINPAMLEAVATTFALDVPQVALLVLPATASLRKVIFELRQLGVNAHALDLLGNAADFIHLRSQDGVATDNPTLLVSTLSTTRGIDFPELSHVFLLGIPQGRSGDAYLHIAGRVGRFGRQGKVVTILEGRKEERKKKKGKVMVKDEPKKMAVILKQMGISPTRLEHFE</sequence>
<protein>
    <recommendedName>
        <fullName evidence="1">RNA helicase</fullName>
        <ecNumber evidence="1">3.6.4.13</ecNumber>
    </recommendedName>
</protein>
<gene>
    <name evidence="9" type="ORF">M404DRAFT_352019</name>
</gene>
<proteinExistence type="predicted"/>
<accession>A0A0C3PJN2</accession>
<evidence type="ECO:0000256" key="4">
    <source>
        <dbReference type="ARBA" id="ARBA00022806"/>
    </source>
</evidence>
<feature type="domain" description="Helicase C-terminal" evidence="8">
    <location>
        <begin position="316"/>
        <end position="464"/>
    </location>
</feature>
<dbReference type="Pfam" id="PF00271">
    <property type="entry name" value="Helicase_C"/>
    <property type="match status" value="1"/>
</dbReference>
<keyword evidence="3" id="KW-0378">Hydrolase</keyword>
<dbReference type="STRING" id="870435.A0A0C3PJN2"/>
<dbReference type="GO" id="GO:0016787">
    <property type="term" value="F:hydrolase activity"/>
    <property type="evidence" value="ECO:0007669"/>
    <property type="project" value="UniProtKB-KW"/>
</dbReference>
<comment type="catalytic activity">
    <reaction evidence="6">
        <text>ATP + H2O = ADP + phosphate + H(+)</text>
        <dbReference type="Rhea" id="RHEA:13065"/>
        <dbReference type="ChEBI" id="CHEBI:15377"/>
        <dbReference type="ChEBI" id="CHEBI:15378"/>
        <dbReference type="ChEBI" id="CHEBI:30616"/>
        <dbReference type="ChEBI" id="CHEBI:43474"/>
        <dbReference type="ChEBI" id="CHEBI:456216"/>
        <dbReference type="EC" id="3.6.4.13"/>
    </reaction>
</comment>
<dbReference type="PANTHER" id="PTHR47960">
    <property type="entry name" value="DEAD-BOX ATP-DEPENDENT RNA HELICASE 50"/>
    <property type="match status" value="1"/>
</dbReference>
<dbReference type="AlphaFoldDB" id="A0A0C3PJN2"/>
<evidence type="ECO:0000256" key="6">
    <source>
        <dbReference type="ARBA" id="ARBA00047984"/>
    </source>
</evidence>